<dbReference type="CDD" id="cd04458">
    <property type="entry name" value="CSP_CDS"/>
    <property type="match status" value="2"/>
</dbReference>
<sequence>MKLESQVASTLDNSPFEELGSGNGLAGPAGDEGFEVSGIIKWFDATRGFGFLIGDEGTGDILVHFSVLKEHDRRTLPEGTRAKVVAVRRERGLQARAVVEIDLSTATGPDADVIARRNADRVNPSELVEGAGEFEPVIVKWFNRLKGYGFVVRPNDAEDIFVHMEVVRRAGLADLEPEQSLMARVAAGRKWPLAVVVQTGNS</sequence>
<dbReference type="PANTHER" id="PTHR11544">
    <property type="entry name" value="COLD SHOCK DOMAIN CONTAINING PROTEINS"/>
    <property type="match status" value="1"/>
</dbReference>
<evidence type="ECO:0000256" key="1">
    <source>
        <dbReference type="SAM" id="MobiDB-lite"/>
    </source>
</evidence>
<dbReference type="InterPro" id="IPR002059">
    <property type="entry name" value="CSP_DNA-bd"/>
</dbReference>
<dbReference type="PROSITE" id="PS51857">
    <property type="entry name" value="CSD_2"/>
    <property type="match status" value="1"/>
</dbReference>
<keyword evidence="4" id="KW-1185">Reference proteome</keyword>
<proteinExistence type="predicted"/>
<dbReference type="Gene3D" id="2.40.50.140">
    <property type="entry name" value="Nucleic acid-binding proteins"/>
    <property type="match status" value="2"/>
</dbReference>
<accession>A0A239E014</accession>
<protein>
    <submittedName>
        <fullName evidence="3">Cold-shock DNA-binding protein family</fullName>
    </submittedName>
</protein>
<evidence type="ECO:0000313" key="3">
    <source>
        <dbReference type="EMBL" id="SNS37618.1"/>
    </source>
</evidence>
<evidence type="ECO:0000259" key="2">
    <source>
        <dbReference type="PROSITE" id="PS51857"/>
    </source>
</evidence>
<feature type="compositionally biased region" description="Polar residues" evidence="1">
    <location>
        <begin position="1"/>
        <end position="13"/>
    </location>
</feature>
<dbReference type="InterPro" id="IPR012340">
    <property type="entry name" value="NA-bd_OB-fold"/>
</dbReference>
<dbReference type="PRINTS" id="PR00050">
    <property type="entry name" value="COLDSHOCK"/>
</dbReference>
<dbReference type="Proteomes" id="UP000198281">
    <property type="component" value="Unassembled WGS sequence"/>
</dbReference>
<dbReference type="SUPFAM" id="SSF50249">
    <property type="entry name" value="Nucleic acid-binding proteins"/>
    <property type="match status" value="2"/>
</dbReference>
<feature type="domain" description="CSD" evidence="2">
    <location>
        <begin position="35"/>
        <end position="100"/>
    </location>
</feature>
<dbReference type="Pfam" id="PF00313">
    <property type="entry name" value="CSD"/>
    <property type="match status" value="2"/>
</dbReference>
<dbReference type="OrthoDB" id="9791685at2"/>
<gene>
    <name evidence="3" type="ORF">SAMN06295912_105122</name>
</gene>
<evidence type="ECO:0000313" key="4">
    <source>
        <dbReference type="Proteomes" id="UP000198281"/>
    </source>
</evidence>
<name>A0A239E014_9SPHN</name>
<dbReference type="GO" id="GO:0005829">
    <property type="term" value="C:cytosol"/>
    <property type="evidence" value="ECO:0007669"/>
    <property type="project" value="UniProtKB-ARBA"/>
</dbReference>
<reference evidence="4" key="1">
    <citation type="submission" date="2017-06" db="EMBL/GenBank/DDBJ databases">
        <authorList>
            <person name="Varghese N."/>
            <person name="Submissions S."/>
        </authorList>
    </citation>
    <scope>NUCLEOTIDE SEQUENCE [LARGE SCALE GENOMIC DNA]</scope>
    <source>
        <strain evidence="4">LNB2</strain>
    </source>
</reference>
<dbReference type="AlphaFoldDB" id="A0A239E014"/>
<organism evidence="3 4">
    <name type="scientific">Edaphosphingomonas laterariae</name>
    <dbReference type="NCBI Taxonomy" id="861865"/>
    <lineage>
        <taxon>Bacteria</taxon>
        <taxon>Pseudomonadati</taxon>
        <taxon>Pseudomonadota</taxon>
        <taxon>Alphaproteobacteria</taxon>
        <taxon>Sphingomonadales</taxon>
        <taxon>Rhizorhabdaceae</taxon>
        <taxon>Edaphosphingomonas</taxon>
    </lineage>
</organism>
<keyword evidence="3" id="KW-0238">DNA-binding</keyword>
<dbReference type="GO" id="GO:0003677">
    <property type="term" value="F:DNA binding"/>
    <property type="evidence" value="ECO:0007669"/>
    <property type="project" value="UniProtKB-KW"/>
</dbReference>
<dbReference type="InterPro" id="IPR050181">
    <property type="entry name" value="Cold_shock_domain"/>
</dbReference>
<dbReference type="SMART" id="SM00357">
    <property type="entry name" value="CSP"/>
    <property type="match status" value="2"/>
</dbReference>
<feature type="region of interest" description="Disordered" evidence="1">
    <location>
        <begin position="1"/>
        <end position="27"/>
    </location>
</feature>
<dbReference type="EMBL" id="FZOS01000005">
    <property type="protein sequence ID" value="SNS37618.1"/>
    <property type="molecule type" value="Genomic_DNA"/>
</dbReference>
<dbReference type="InterPro" id="IPR011129">
    <property type="entry name" value="CSD"/>
</dbReference>